<proteinExistence type="predicted"/>
<dbReference type="Proteomes" id="UP001212997">
    <property type="component" value="Unassembled WGS sequence"/>
</dbReference>
<evidence type="ECO:0000313" key="1">
    <source>
        <dbReference type="EMBL" id="KAJ3480890.1"/>
    </source>
</evidence>
<reference evidence="1" key="1">
    <citation type="submission" date="2022-07" db="EMBL/GenBank/DDBJ databases">
        <title>Genome Sequence of Physisporinus lineatus.</title>
        <authorList>
            <person name="Buettner E."/>
        </authorList>
    </citation>
    <scope>NUCLEOTIDE SEQUENCE</scope>
    <source>
        <strain evidence="1">VT162</strain>
    </source>
</reference>
<dbReference type="AlphaFoldDB" id="A0AAD5YCD8"/>
<name>A0AAD5YCD8_9APHY</name>
<gene>
    <name evidence="1" type="ORF">NLI96_g8035</name>
</gene>
<keyword evidence="2" id="KW-1185">Reference proteome</keyword>
<sequence length="169" mass="18735">MSSDSRSIPNCFNLLHVFDRTETTDNHYDPARTDYFRCPDQPCPNRLSGPVSEYVEPWGIPTLSEQADRIRKAHPKGYFEEKPSEEEVEAYLLQSTQSVPSKIPAVAMTNPTTPPEVDTGTTMVPIILSISDTTKAFDALPKLEMMGATTSCGSNGSRLQCDNWICQSS</sequence>
<organism evidence="1 2">
    <name type="scientific">Meripilus lineatus</name>
    <dbReference type="NCBI Taxonomy" id="2056292"/>
    <lineage>
        <taxon>Eukaryota</taxon>
        <taxon>Fungi</taxon>
        <taxon>Dikarya</taxon>
        <taxon>Basidiomycota</taxon>
        <taxon>Agaricomycotina</taxon>
        <taxon>Agaricomycetes</taxon>
        <taxon>Polyporales</taxon>
        <taxon>Meripilaceae</taxon>
        <taxon>Meripilus</taxon>
    </lineage>
</organism>
<accession>A0AAD5YCD8</accession>
<evidence type="ECO:0000313" key="2">
    <source>
        <dbReference type="Proteomes" id="UP001212997"/>
    </source>
</evidence>
<dbReference type="EMBL" id="JANAWD010000350">
    <property type="protein sequence ID" value="KAJ3480890.1"/>
    <property type="molecule type" value="Genomic_DNA"/>
</dbReference>
<comment type="caution">
    <text evidence="1">The sequence shown here is derived from an EMBL/GenBank/DDBJ whole genome shotgun (WGS) entry which is preliminary data.</text>
</comment>
<protein>
    <submittedName>
        <fullName evidence="1">Uncharacterized protein</fullName>
    </submittedName>
</protein>